<dbReference type="InterPro" id="IPR035914">
    <property type="entry name" value="Sperma_CUB_dom_sf"/>
</dbReference>
<dbReference type="InterPro" id="IPR000859">
    <property type="entry name" value="CUB_dom"/>
</dbReference>
<evidence type="ECO:0000259" key="5">
    <source>
        <dbReference type="PROSITE" id="PS50923"/>
    </source>
</evidence>
<keyword evidence="3" id="KW-0768">Sushi</keyword>
<evidence type="ECO:0000313" key="7">
    <source>
        <dbReference type="Proteomes" id="UP000765507"/>
    </source>
</evidence>
<accession>A0A8T1SKW7</accession>
<feature type="domain" description="CUB" evidence="4">
    <location>
        <begin position="233"/>
        <end position="337"/>
    </location>
</feature>
<evidence type="ECO:0000256" key="2">
    <source>
        <dbReference type="ARBA" id="ARBA00023157"/>
    </source>
</evidence>
<proteinExistence type="predicted"/>
<feature type="domain" description="CUB" evidence="4">
    <location>
        <begin position="57"/>
        <end position="165"/>
    </location>
</feature>
<name>A0A8T1SKW7_CHESE</name>
<dbReference type="InterPro" id="IPR035976">
    <property type="entry name" value="Sushi/SCR/CCP_sf"/>
</dbReference>
<keyword evidence="1" id="KW-0378">Hydrolase</keyword>
<dbReference type="GO" id="GO:0004252">
    <property type="term" value="F:serine-type endopeptidase activity"/>
    <property type="evidence" value="ECO:0007669"/>
    <property type="project" value="TreeGrafter"/>
</dbReference>
<keyword evidence="1" id="KW-0645">Protease</keyword>
<dbReference type="AlphaFoldDB" id="A0A8T1SKW7"/>
<feature type="domain" description="Sushi" evidence="5">
    <location>
        <begin position="168"/>
        <end position="229"/>
    </location>
</feature>
<evidence type="ECO:0000259" key="4">
    <source>
        <dbReference type="PROSITE" id="PS01180"/>
    </source>
</evidence>
<comment type="caution">
    <text evidence="3">Lacks conserved residue(s) required for the propagation of feature annotation.</text>
</comment>
<organism evidence="6 7">
    <name type="scientific">Chelydra serpentina</name>
    <name type="common">Snapping turtle</name>
    <name type="synonym">Testudo serpentina</name>
    <dbReference type="NCBI Taxonomy" id="8475"/>
    <lineage>
        <taxon>Eukaryota</taxon>
        <taxon>Metazoa</taxon>
        <taxon>Chordata</taxon>
        <taxon>Craniata</taxon>
        <taxon>Vertebrata</taxon>
        <taxon>Euteleostomi</taxon>
        <taxon>Archelosauria</taxon>
        <taxon>Testudinata</taxon>
        <taxon>Testudines</taxon>
        <taxon>Cryptodira</taxon>
        <taxon>Durocryptodira</taxon>
        <taxon>Americhelydia</taxon>
        <taxon>Chelydroidea</taxon>
        <taxon>Chelydridae</taxon>
        <taxon>Chelydra</taxon>
    </lineage>
</organism>
<dbReference type="Pfam" id="PF00084">
    <property type="entry name" value="Sushi"/>
    <property type="match status" value="1"/>
</dbReference>
<keyword evidence="1" id="KW-0720">Serine protease</keyword>
<keyword evidence="2" id="KW-1015">Disulfide bond</keyword>
<dbReference type="FunFam" id="2.60.120.290:FF:000001">
    <property type="entry name" value="CUB and sushi domain-containing protein 3 isoform X1"/>
    <property type="match status" value="2"/>
</dbReference>
<dbReference type="GO" id="GO:0005615">
    <property type="term" value="C:extracellular space"/>
    <property type="evidence" value="ECO:0007669"/>
    <property type="project" value="TreeGrafter"/>
</dbReference>
<evidence type="ECO:0000256" key="3">
    <source>
        <dbReference type="PROSITE-ProRule" id="PRU00302"/>
    </source>
</evidence>
<dbReference type="CDD" id="cd00033">
    <property type="entry name" value="CCP"/>
    <property type="match status" value="1"/>
</dbReference>
<dbReference type="Proteomes" id="UP000765507">
    <property type="component" value="Unassembled WGS sequence"/>
</dbReference>
<reference evidence="6 7" key="1">
    <citation type="journal article" date="2020" name="G3 (Bethesda)">
        <title>Draft Genome of the Common Snapping Turtle, Chelydra serpentina, a Model for Phenotypic Plasticity in Reptiles.</title>
        <authorList>
            <person name="Das D."/>
            <person name="Singh S.K."/>
            <person name="Bierstedt J."/>
            <person name="Erickson A."/>
            <person name="Galli G.L.J."/>
            <person name="Crossley D.A. 2nd"/>
            <person name="Rhen T."/>
        </authorList>
    </citation>
    <scope>NUCLEOTIDE SEQUENCE [LARGE SCALE GENOMIC DNA]</scope>
    <source>
        <strain evidence="6">KW</strain>
    </source>
</reference>
<feature type="non-terminal residue" evidence="6">
    <location>
        <position position="1"/>
    </location>
</feature>
<dbReference type="CDD" id="cd00041">
    <property type="entry name" value="CUB"/>
    <property type="match status" value="2"/>
</dbReference>
<dbReference type="PANTHER" id="PTHR24255:SF31">
    <property type="entry name" value="CUBILIN-LIKE PROTEIN"/>
    <property type="match status" value="1"/>
</dbReference>
<dbReference type="PANTHER" id="PTHR24255">
    <property type="entry name" value="COMPLEMENT COMPONENT 1, S SUBCOMPONENT-RELATED"/>
    <property type="match status" value="1"/>
</dbReference>
<dbReference type="OrthoDB" id="431034at2759"/>
<protein>
    <submittedName>
        <fullName evidence="6">CUB and Sushi multiple domains 2</fullName>
    </submittedName>
</protein>
<dbReference type="InterPro" id="IPR000436">
    <property type="entry name" value="Sushi_SCR_CCP_dom"/>
</dbReference>
<dbReference type="SUPFAM" id="SSF49854">
    <property type="entry name" value="Spermadhesin, CUB domain"/>
    <property type="match status" value="2"/>
</dbReference>
<dbReference type="SMART" id="SM00042">
    <property type="entry name" value="CUB"/>
    <property type="match status" value="2"/>
</dbReference>
<comment type="caution">
    <text evidence="6">The sequence shown here is derived from an EMBL/GenBank/DDBJ whole genome shotgun (WGS) entry which is preliminary data.</text>
</comment>
<dbReference type="PROSITE" id="PS50923">
    <property type="entry name" value="SUSHI"/>
    <property type="match status" value="1"/>
</dbReference>
<dbReference type="Gene3D" id="2.60.120.290">
    <property type="entry name" value="Spermadhesin, CUB domain"/>
    <property type="match status" value="2"/>
</dbReference>
<sequence length="381" mass="41689">DMQPALGWDRTGCSCGFRRNWGKLGIFALMTVEVSYWSRILLLSLGLLAASATAQNCSYVFQGPNGTIQSPGFPYGYPNYANCTWTITAEEQNRIQLVFQSFALEEDFDVLSVYDGLPQQGNLRTRLTGFQLPAPIVSTGVVLSLWLVSDYAVSAQGFQANYEVLPSHTCGNPGRLQNGIQQGTTFSIGDKVRYSCNPGFFLEGHALLTCHASSENSASWDFPLPSCRADDACGGTLRGQSGIISSPHYPSEYGNNADCTWTILAEPGDTIALVFMDFQLEDGYDFLEVTGTEGSSLWFTGLNLPAPVISSKNWLRLHFTSDGNHRQKGFSAQYQVKKQIELKSRGVKLMPSKDNNQKTSVLTQVGVSQGHNMCPDPGIPE</sequence>
<dbReference type="Gene3D" id="2.10.70.10">
    <property type="entry name" value="Complement Module, domain 1"/>
    <property type="match status" value="1"/>
</dbReference>
<dbReference type="Pfam" id="PF00431">
    <property type="entry name" value="CUB"/>
    <property type="match status" value="2"/>
</dbReference>
<dbReference type="SMART" id="SM00032">
    <property type="entry name" value="CCP"/>
    <property type="match status" value="1"/>
</dbReference>
<dbReference type="SUPFAM" id="SSF57535">
    <property type="entry name" value="Complement control module/SCR domain"/>
    <property type="match status" value="1"/>
</dbReference>
<keyword evidence="7" id="KW-1185">Reference proteome</keyword>
<dbReference type="PROSITE" id="PS01180">
    <property type="entry name" value="CUB"/>
    <property type="match status" value="2"/>
</dbReference>
<evidence type="ECO:0000313" key="6">
    <source>
        <dbReference type="EMBL" id="KAG6929184.1"/>
    </source>
</evidence>
<evidence type="ECO:0000256" key="1">
    <source>
        <dbReference type="ARBA" id="ARBA00022825"/>
    </source>
</evidence>
<gene>
    <name evidence="6" type="ORF">G0U57_006209</name>
</gene>
<dbReference type="EMBL" id="JAHGAV010000187">
    <property type="protein sequence ID" value="KAG6929184.1"/>
    <property type="molecule type" value="Genomic_DNA"/>
</dbReference>
<feature type="non-terminal residue" evidence="6">
    <location>
        <position position="381"/>
    </location>
</feature>